<evidence type="ECO:0000259" key="1">
    <source>
        <dbReference type="Pfam" id="PF03033"/>
    </source>
</evidence>
<reference evidence="3" key="1">
    <citation type="submission" date="2019-04" db="EMBL/GenBank/DDBJ databases">
        <title>Evolution of Biomass-Degrading Anaerobic Consortia Revealed by Metagenomics.</title>
        <authorList>
            <person name="Peng X."/>
        </authorList>
    </citation>
    <scope>NUCLEOTIDE SEQUENCE</scope>
    <source>
        <strain evidence="3">SIG254</strain>
    </source>
</reference>
<accession>A0A927ZTT1</accession>
<comment type="caution">
    <text evidence="3">The sequence shown here is derived from an EMBL/GenBank/DDBJ whole genome shotgun (WGS) entry which is preliminary data.</text>
</comment>
<dbReference type="Proteomes" id="UP000768462">
    <property type="component" value="Unassembled WGS sequence"/>
</dbReference>
<dbReference type="GO" id="GO:0008194">
    <property type="term" value="F:UDP-glycosyltransferase activity"/>
    <property type="evidence" value="ECO:0007669"/>
    <property type="project" value="InterPro"/>
</dbReference>
<dbReference type="Pfam" id="PF03033">
    <property type="entry name" value="Glyco_transf_28"/>
    <property type="match status" value="1"/>
</dbReference>
<evidence type="ECO:0000313" key="3">
    <source>
        <dbReference type="EMBL" id="MBE6060283.1"/>
    </source>
</evidence>
<dbReference type="Gene3D" id="3.40.50.2000">
    <property type="entry name" value="Glycogen Phosphorylase B"/>
    <property type="match status" value="2"/>
</dbReference>
<dbReference type="InterPro" id="IPR004276">
    <property type="entry name" value="GlycoTrans_28_N"/>
</dbReference>
<dbReference type="InterPro" id="IPR002213">
    <property type="entry name" value="UDP_glucos_trans"/>
</dbReference>
<dbReference type="PANTHER" id="PTHR48050">
    <property type="entry name" value="STEROL 3-BETA-GLUCOSYLTRANSFERASE"/>
    <property type="match status" value="1"/>
</dbReference>
<sequence>MITILCSGSRGDIQPYIALAIELKKQGEDVRIAAGKSFGDFITSYGIKHFPLAADYKSVDIDPKLLEAAQSSTNPLKMLFTFNKMKKYSKMMVDEMYEACIGSDVVVYHTGCTIGYFAAEQMGIPSVMASPFPMLKTSKVPSIIAYGKTKMPISLSYKMLQGMLWMASKTGVILYWKEKFGKLPENFNCPFELVDENHPSIVSCSNYVFPRPGDWNKNVYQFGYWFTQENDEYTPPKELVEFLSKGEKPIYFGFGSVFNEKNKDKFISYVKESLSKTDNRGIICGMGNVKNLPENIFTIDRIPHTWLFPKCLAVCHHGGAGTTAAGFAAGVPSIIVPFSNDQFAWAHRSYDIGVGAKPIYKKQLSAKKLVESINYALSDKVTKNAKQLGKNIASENGAKHCVDIIIRMVN</sequence>
<dbReference type="GO" id="GO:0016758">
    <property type="term" value="F:hexosyltransferase activity"/>
    <property type="evidence" value="ECO:0007669"/>
    <property type="project" value="InterPro"/>
</dbReference>
<dbReference type="InterPro" id="IPR050426">
    <property type="entry name" value="Glycosyltransferase_28"/>
</dbReference>
<name>A0A927ZTT1_9CLOT</name>
<gene>
    <name evidence="3" type="ORF">E7215_08950</name>
</gene>
<dbReference type="InterPro" id="IPR010610">
    <property type="entry name" value="EryCIII-like_C"/>
</dbReference>
<dbReference type="CDD" id="cd03784">
    <property type="entry name" value="GT1_Gtf-like"/>
    <property type="match status" value="1"/>
</dbReference>
<evidence type="ECO:0000259" key="2">
    <source>
        <dbReference type="Pfam" id="PF06722"/>
    </source>
</evidence>
<dbReference type="AlphaFoldDB" id="A0A927ZTT1"/>
<dbReference type="PANTHER" id="PTHR48050:SF13">
    <property type="entry name" value="STEROL 3-BETA-GLUCOSYLTRANSFERASE UGT80A2"/>
    <property type="match status" value="1"/>
</dbReference>
<protein>
    <submittedName>
        <fullName evidence="3">Glycosyltransferase family 1 protein</fullName>
    </submittedName>
</protein>
<proteinExistence type="predicted"/>
<dbReference type="GO" id="GO:0033072">
    <property type="term" value="P:vancomycin biosynthetic process"/>
    <property type="evidence" value="ECO:0007669"/>
    <property type="project" value="UniProtKB-ARBA"/>
</dbReference>
<dbReference type="SUPFAM" id="SSF53756">
    <property type="entry name" value="UDP-Glycosyltransferase/glycogen phosphorylase"/>
    <property type="match status" value="1"/>
</dbReference>
<dbReference type="Pfam" id="PF06722">
    <property type="entry name" value="EryCIII-like_C"/>
    <property type="match status" value="1"/>
</dbReference>
<organism evidence="3 4">
    <name type="scientific">Clostridium sulfidigenes</name>
    <dbReference type="NCBI Taxonomy" id="318464"/>
    <lineage>
        <taxon>Bacteria</taxon>
        <taxon>Bacillati</taxon>
        <taxon>Bacillota</taxon>
        <taxon>Clostridia</taxon>
        <taxon>Eubacteriales</taxon>
        <taxon>Clostridiaceae</taxon>
        <taxon>Clostridium</taxon>
    </lineage>
</organism>
<dbReference type="FunFam" id="3.40.50.2000:FF:000009">
    <property type="entry name" value="Sterol 3-beta-glucosyltransferase UGT80A2"/>
    <property type="match status" value="1"/>
</dbReference>
<feature type="domain" description="Glycosyltransferase family 28 N-terminal" evidence="1">
    <location>
        <begin position="2"/>
        <end position="135"/>
    </location>
</feature>
<feature type="domain" description="Erythromycin biosynthesis protein CIII-like C-terminal" evidence="2">
    <location>
        <begin position="288"/>
        <end position="406"/>
    </location>
</feature>
<dbReference type="GO" id="GO:0005975">
    <property type="term" value="P:carbohydrate metabolic process"/>
    <property type="evidence" value="ECO:0007669"/>
    <property type="project" value="InterPro"/>
</dbReference>
<evidence type="ECO:0000313" key="4">
    <source>
        <dbReference type="Proteomes" id="UP000768462"/>
    </source>
</evidence>
<dbReference type="EMBL" id="SVCM01000098">
    <property type="protein sequence ID" value="MBE6060283.1"/>
    <property type="molecule type" value="Genomic_DNA"/>
</dbReference>